<dbReference type="InterPro" id="IPR008146">
    <property type="entry name" value="Gln_synth_cat_dom"/>
</dbReference>
<keyword evidence="6" id="KW-1185">Reference proteome</keyword>
<evidence type="ECO:0000313" key="5">
    <source>
        <dbReference type="EMBL" id="GHP09897.1"/>
    </source>
</evidence>
<dbReference type="InterPro" id="IPR027303">
    <property type="entry name" value="Gln_synth_gly_rich_site"/>
</dbReference>
<dbReference type="OrthoDB" id="415358at2759"/>
<name>A0A830HY65_9CHLO</name>
<reference evidence="5" key="1">
    <citation type="submission" date="2020-10" db="EMBL/GenBank/DDBJ databases">
        <title>Unveiling of a novel bifunctional photoreceptor, Dualchrome1, isolated from a cosmopolitan green alga.</title>
        <authorList>
            <person name="Suzuki S."/>
            <person name="Kawachi M."/>
        </authorList>
    </citation>
    <scope>NUCLEOTIDE SEQUENCE</scope>
    <source>
        <strain evidence="5">NIES 2893</strain>
    </source>
</reference>
<dbReference type="Proteomes" id="UP000660262">
    <property type="component" value="Unassembled WGS sequence"/>
</dbReference>
<dbReference type="PROSITE" id="PS00181">
    <property type="entry name" value="GLNA_ATP"/>
    <property type="match status" value="1"/>
</dbReference>
<dbReference type="Gene3D" id="1.20.120.1560">
    <property type="match status" value="2"/>
</dbReference>
<gene>
    <name evidence="5" type="ORF">PPROV_000863200</name>
</gene>
<dbReference type="PROSITE" id="PS51987">
    <property type="entry name" value="GS_CATALYTIC"/>
    <property type="match status" value="1"/>
</dbReference>
<comment type="caution">
    <text evidence="5">The sequence shown here is derived from an EMBL/GenBank/DDBJ whole genome shotgun (WGS) entry which is preliminary data.</text>
</comment>
<dbReference type="InterPro" id="IPR014746">
    <property type="entry name" value="Gln_synth/guanido_kin_cat_dom"/>
</dbReference>
<dbReference type="AlphaFoldDB" id="A0A830HY65"/>
<evidence type="ECO:0000259" key="4">
    <source>
        <dbReference type="PROSITE" id="PS51987"/>
    </source>
</evidence>
<dbReference type="Gene3D" id="3.30.590.10">
    <property type="entry name" value="Glutamine synthetase/guanido kinase, catalytic domain"/>
    <property type="match status" value="1"/>
</dbReference>
<evidence type="ECO:0000256" key="3">
    <source>
        <dbReference type="SAM" id="Coils"/>
    </source>
</evidence>
<evidence type="ECO:0000256" key="2">
    <source>
        <dbReference type="RuleBase" id="RU000384"/>
    </source>
</evidence>
<feature type="domain" description="GS catalytic" evidence="4">
    <location>
        <begin position="291"/>
        <end position="722"/>
    </location>
</feature>
<dbReference type="PANTHER" id="PTHR42974:SF1">
    <property type="entry name" value="TYPE-3 GLUTAMINE SYNTHETASE"/>
    <property type="match status" value="1"/>
</dbReference>
<dbReference type="InterPro" id="IPR040577">
    <property type="entry name" value="Gln-synt_C"/>
</dbReference>
<dbReference type="Pfam" id="PF12437">
    <property type="entry name" value="GSIII_N"/>
    <property type="match status" value="1"/>
</dbReference>
<proteinExistence type="inferred from homology"/>
<comment type="similarity">
    <text evidence="1 2">Belongs to the glutamine synthetase family.</text>
</comment>
<dbReference type="EMBL" id="BNJQ01000027">
    <property type="protein sequence ID" value="GHP09897.1"/>
    <property type="molecule type" value="Genomic_DNA"/>
</dbReference>
<dbReference type="GO" id="GO:0004356">
    <property type="term" value="F:glutamine synthetase activity"/>
    <property type="evidence" value="ECO:0007669"/>
    <property type="project" value="InterPro"/>
</dbReference>
<dbReference type="SMART" id="SM01230">
    <property type="entry name" value="Gln-synt_C"/>
    <property type="match status" value="1"/>
</dbReference>
<dbReference type="SUPFAM" id="SSF55931">
    <property type="entry name" value="Glutamine synthetase/guanido kinase"/>
    <property type="match status" value="1"/>
</dbReference>
<keyword evidence="3" id="KW-0175">Coiled coil</keyword>
<protein>
    <recommendedName>
        <fullName evidence="4">GS catalytic domain-containing protein</fullName>
    </recommendedName>
</protein>
<dbReference type="InterPro" id="IPR022147">
    <property type="entry name" value="GSIII_N"/>
</dbReference>
<dbReference type="InterPro" id="IPR052725">
    <property type="entry name" value="GS_Type-3"/>
</dbReference>
<evidence type="ECO:0000313" key="6">
    <source>
        <dbReference type="Proteomes" id="UP000660262"/>
    </source>
</evidence>
<dbReference type="Pfam" id="PF18318">
    <property type="entry name" value="Gln-synt_C-ter"/>
    <property type="match status" value="1"/>
</dbReference>
<dbReference type="Pfam" id="PF00120">
    <property type="entry name" value="Gln-synt_C"/>
    <property type="match status" value="1"/>
</dbReference>
<organism evidence="5 6">
    <name type="scientific">Pycnococcus provasolii</name>
    <dbReference type="NCBI Taxonomy" id="41880"/>
    <lineage>
        <taxon>Eukaryota</taxon>
        <taxon>Viridiplantae</taxon>
        <taxon>Chlorophyta</taxon>
        <taxon>Pseudoscourfieldiophyceae</taxon>
        <taxon>Pseudoscourfieldiales</taxon>
        <taxon>Pycnococcaceae</taxon>
        <taxon>Pycnococcus</taxon>
    </lineage>
</organism>
<sequence>MNTFNVSVDGTNERIVVADITFAPDEAEATKWAAHRGHVVEAHVLKLLKSELSTEGFNVEEGKFAQQDDLFVCGTDDIVVSDHEGNATLVEVKSTMKTITWSLLLQWFCQVQTYLTRAVASPSSPAKTTTETIVGPGYGQNVFRGAVADGYLSKYGESAKMLDDPSWAKDVKKADVVAKALVDWALDRGATVFCHCFQPMGACGVRHGQVGMVQMSMLEFGPDGKPYYELEGKTILKGETDGSSFPNGGMRATHTAGGYLALDPVSPVFLREDTIFLPACFVAYTGQALDEKTPLHRAVQAMSTEGARLMKKLGVECTGMVNNIGLEQEFFLVPREEYYMRPDLQLTGRSVMGAFPARGQEMSDHYMGPPTTSTPALEAMREIQDECFKLGIPLKTRHREVAPNQYEMAPLFGNAIVQTDQNLMVMQIVEEVAAKYGLAALLHEKPFAEINGSGKHNNWSLSTNEGAQLLNPPQLLAKTGNDMVFPVVMAALVSGIDKHGDLMRMSIASPGNDFRLGAMEAPPAVMSMYLGDDMTTYLKAFSEGGPAAYTPQTKTLSFGADAIAPIEVPAEDRNRTSPFPYGGARFEFRACGSSQNVSLINTVLNTIAAEGFKTISDRVDAGESVDAVARDLLSKHMRVVFNGNGYDPAWPEKAVELGIWRIDSGVEAMKRFNDTKNVELFEKMGVLTGEECEARRAVLLEHYVGTVEMEAKVMCDMIRQHVLPCCNDAGVGDRRAIQKGMERIEKSLKEVEEAEDEAAKATLARELRLDTMIKVREACDAAEKECPPAKWTLGTYENLLFLDTHEF</sequence>
<accession>A0A830HY65</accession>
<feature type="coiled-coil region" evidence="3">
    <location>
        <begin position="734"/>
        <end position="764"/>
    </location>
</feature>
<dbReference type="PANTHER" id="PTHR42974">
    <property type="entry name" value="GLUTAMINE SYNTHETASE"/>
    <property type="match status" value="1"/>
</dbReference>
<evidence type="ECO:0000256" key="1">
    <source>
        <dbReference type="PROSITE-ProRule" id="PRU01331"/>
    </source>
</evidence>